<evidence type="ECO:0000256" key="6">
    <source>
        <dbReference type="HAMAP-Rule" id="MF_00337"/>
    </source>
</evidence>
<dbReference type="Gene3D" id="1.10.287.1040">
    <property type="entry name" value="Exonuclease VII, small subunit"/>
    <property type="match status" value="1"/>
</dbReference>
<dbReference type="Proteomes" id="UP001207918">
    <property type="component" value="Unassembled WGS sequence"/>
</dbReference>
<dbReference type="InterPro" id="IPR037004">
    <property type="entry name" value="Exonuc_VII_ssu_sf"/>
</dbReference>
<dbReference type="HAMAP" id="MF_00337">
    <property type="entry name" value="Exonuc_7_S"/>
    <property type="match status" value="1"/>
</dbReference>
<comment type="catalytic activity">
    <reaction evidence="6">
        <text>Exonucleolytic cleavage in either 5'- to 3'- or 3'- to 5'-direction to yield nucleoside 5'-phosphates.</text>
        <dbReference type="EC" id="3.1.11.6"/>
    </reaction>
</comment>
<dbReference type="PANTHER" id="PTHR34137:SF1">
    <property type="entry name" value="EXODEOXYRIBONUCLEASE 7 SMALL SUBUNIT"/>
    <property type="match status" value="1"/>
</dbReference>
<evidence type="ECO:0000256" key="3">
    <source>
        <dbReference type="ARBA" id="ARBA00022722"/>
    </source>
</evidence>
<sequence length="70" mass="8068">MSNKEHLSFEKALSRLEKIVEELENESISLDESIELYEEGIALSKQCTEKLEDAELRIKKVAEQQADDNE</sequence>
<accession>A0ABT3PTN6</accession>
<comment type="subunit">
    <text evidence="6">Heterooligomer composed of large and small subunits.</text>
</comment>
<dbReference type="GO" id="GO:0008855">
    <property type="term" value="F:exodeoxyribonuclease VII activity"/>
    <property type="evidence" value="ECO:0007669"/>
    <property type="project" value="UniProtKB-EC"/>
</dbReference>
<comment type="subcellular location">
    <subcellularLocation>
        <location evidence="6">Cytoplasm</location>
    </subcellularLocation>
</comment>
<keyword evidence="3 6" id="KW-0540">Nuclease</keyword>
<dbReference type="SUPFAM" id="SSF116842">
    <property type="entry name" value="XseB-like"/>
    <property type="match status" value="1"/>
</dbReference>
<evidence type="ECO:0000256" key="2">
    <source>
        <dbReference type="ARBA" id="ARBA00022490"/>
    </source>
</evidence>
<feature type="coiled-coil region" evidence="7">
    <location>
        <begin position="6"/>
        <end position="64"/>
    </location>
</feature>
<dbReference type="NCBIfam" id="NF002140">
    <property type="entry name" value="PRK00977.1-4"/>
    <property type="match status" value="1"/>
</dbReference>
<comment type="similarity">
    <text evidence="1 6">Belongs to the XseB family.</text>
</comment>
<protein>
    <recommendedName>
        <fullName evidence="6">Exodeoxyribonuclease 7 small subunit</fullName>
        <ecNumber evidence="6">3.1.11.6</ecNumber>
    </recommendedName>
    <alternativeName>
        <fullName evidence="6">Exodeoxyribonuclease VII small subunit</fullName>
        <shortName evidence="6">Exonuclease VII small subunit</shortName>
    </alternativeName>
</protein>
<dbReference type="PIRSF" id="PIRSF006488">
    <property type="entry name" value="Exonuc_VII_S"/>
    <property type="match status" value="1"/>
</dbReference>
<proteinExistence type="inferred from homology"/>
<dbReference type="InterPro" id="IPR003761">
    <property type="entry name" value="Exonuc_VII_S"/>
</dbReference>
<evidence type="ECO:0000256" key="1">
    <source>
        <dbReference type="ARBA" id="ARBA00009998"/>
    </source>
</evidence>
<dbReference type="PANTHER" id="PTHR34137">
    <property type="entry name" value="EXODEOXYRIBONUCLEASE 7 SMALL SUBUNIT"/>
    <property type="match status" value="1"/>
</dbReference>
<organism evidence="8 9">
    <name type="scientific">Fodinibius salsisoli</name>
    <dbReference type="NCBI Taxonomy" id="2820877"/>
    <lineage>
        <taxon>Bacteria</taxon>
        <taxon>Pseudomonadati</taxon>
        <taxon>Balneolota</taxon>
        <taxon>Balneolia</taxon>
        <taxon>Balneolales</taxon>
        <taxon>Balneolaceae</taxon>
        <taxon>Fodinibius</taxon>
    </lineage>
</organism>
<dbReference type="Pfam" id="PF02609">
    <property type="entry name" value="Exonuc_VII_S"/>
    <property type="match status" value="1"/>
</dbReference>
<evidence type="ECO:0000256" key="7">
    <source>
        <dbReference type="SAM" id="Coils"/>
    </source>
</evidence>
<evidence type="ECO:0000256" key="4">
    <source>
        <dbReference type="ARBA" id="ARBA00022801"/>
    </source>
</evidence>
<keyword evidence="4 6" id="KW-0378">Hydrolase</keyword>
<evidence type="ECO:0000256" key="5">
    <source>
        <dbReference type="ARBA" id="ARBA00022839"/>
    </source>
</evidence>
<evidence type="ECO:0000313" key="8">
    <source>
        <dbReference type="EMBL" id="MCW9709213.1"/>
    </source>
</evidence>
<name>A0ABT3PTN6_9BACT</name>
<keyword evidence="7" id="KW-0175">Coiled coil</keyword>
<comment type="caution">
    <text evidence="8">The sequence shown here is derived from an EMBL/GenBank/DDBJ whole genome shotgun (WGS) entry which is preliminary data.</text>
</comment>
<keyword evidence="9" id="KW-1185">Reference proteome</keyword>
<keyword evidence="2 6" id="KW-0963">Cytoplasm</keyword>
<comment type="function">
    <text evidence="6">Bidirectionally degrades single-stranded DNA into large acid-insoluble oligonucleotides, which are then degraded further into small acid-soluble oligonucleotides.</text>
</comment>
<evidence type="ECO:0000313" key="9">
    <source>
        <dbReference type="Proteomes" id="UP001207918"/>
    </source>
</evidence>
<dbReference type="EC" id="3.1.11.6" evidence="6"/>
<reference evidence="8 9" key="1">
    <citation type="submission" date="2021-03" db="EMBL/GenBank/DDBJ databases">
        <title>Aliifodinibius sp. nov., a new bacterium isolated from saline soil.</title>
        <authorList>
            <person name="Galisteo C."/>
            <person name="De La Haba R."/>
            <person name="Sanchez-Porro C."/>
            <person name="Ventosa A."/>
        </authorList>
    </citation>
    <scope>NUCLEOTIDE SEQUENCE [LARGE SCALE GENOMIC DNA]</scope>
    <source>
        <strain evidence="8 9">1BSP15-2V2</strain>
    </source>
</reference>
<gene>
    <name evidence="6 8" type="primary">xseB</name>
    <name evidence="8" type="ORF">J6I44_20290</name>
</gene>
<dbReference type="EMBL" id="JAGGJA010000026">
    <property type="protein sequence ID" value="MCW9709213.1"/>
    <property type="molecule type" value="Genomic_DNA"/>
</dbReference>
<dbReference type="NCBIfam" id="NF002139">
    <property type="entry name" value="PRK00977.1-3"/>
    <property type="match status" value="1"/>
</dbReference>
<dbReference type="RefSeq" id="WP_265768087.1">
    <property type="nucleotide sequence ID" value="NZ_JAGGJA010000026.1"/>
</dbReference>
<dbReference type="NCBIfam" id="TIGR01280">
    <property type="entry name" value="xseB"/>
    <property type="match status" value="1"/>
</dbReference>
<keyword evidence="5 6" id="KW-0269">Exonuclease</keyword>